<gene>
    <name evidence="2" type="ORF">CAMGR0001_1883</name>
</gene>
<evidence type="ECO:0000313" key="2">
    <source>
        <dbReference type="EMBL" id="EEV18777.1"/>
    </source>
</evidence>
<name>C8PEI2_9BACT</name>
<dbReference type="AlphaFoldDB" id="C8PEI2"/>
<accession>C8PEI2</accession>
<evidence type="ECO:0000256" key="1">
    <source>
        <dbReference type="SAM" id="MobiDB-lite"/>
    </source>
</evidence>
<proteinExistence type="predicted"/>
<reference evidence="2 3" key="1">
    <citation type="submission" date="2009-07" db="EMBL/GenBank/DDBJ databases">
        <authorList>
            <person name="Madupu R."/>
            <person name="Sebastian Y."/>
            <person name="Durkin A.S."/>
            <person name="Torralba M."/>
            <person name="Methe B."/>
            <person name="Sutton G.G."/>
            <person name="Strausberg R.L."/>
            <person name="Nelson K.E."/>
        </authorList>
    </citation>
    <scope>NUCLEOTIDE SEQUENCE [LARGE SCALE GENOMIC DNA]</scope>
    <source>
        <strain evidence="2 3">RM3268</strain>
    </source>
</reference>
<organism evidence="2 3">
    <name type="scientific">Campylobacter gracilis RM3268</name>
    <dbReference type="NCBI Taxonomy" id="553220"/>
    <lineage>
        <taxon>Bacteria</taxon>
        <taxon>Pseudomonadati</taxon>
        <taxon>Campylobacterota</taxon>
        <taxon>Epsilonproteobacteria</taxon>
        <taxon>Campylobacterales</taxon>
        <taxon>Campylobacteraceae</taxon>
        <taxon>Campylobacter</taxon>
    </lineage>
</organism>
<keyword evidence="3" id="KW-1185">Reference proteome</keyword>
<dbReference type="Proteomes" id="UP000005709">
    <property type="component" value="Unassembled WGS sequence"/>
</dbReference>
<comment type="caution">
    <text evidence="2">The sequence shown here is derived from an EMBL/GenBank/DDBJ whole genome shotgun (WGS) entry which is preliminary data.</text>
</comment>
<protein>
    <submittedName>
        <fullName evidence="2">Uncharacterized protein</fullName>
    </submittedName>
</protein>
<sequence length="69" mass="7882">MQSHDKIALKFYTKQANAKSANFLQNLRRNFTAKSSFKAVQDPPKECQKTKKSPPQNPRDEISPANFSQ</sequence>
<dbReference type="RefSeq" id="WP_005869407.1">
    <property type="nucleotide sequence ID" value="NZ_ACYG01000008.1"/>
</dbReference>
<dbReference type="EMBL" id="ACYG01000008">
    <property type="protein sequence ID" value="EEV18777.1"/>
    <property type="molecule type" value="Genomic_DNA"/>
</dbReference>
<evidence type="ECO:0000313" key="3">
    <source>
        <dbReference type="Proteomes" id="UP000005709"/>
    </source>
</evidence>
<feature type="region of interest" description="Disordered" evidence="1">
    <location>
        <begin position="35"/>
        <end position="69"/>
    </location>
</feature>